<reference evidence="2 3" key="1">
    <citation type="journal article" date="2011" name="Curr. Microbiol.">
        <title>Luteibacter jiangsuensis sp. nov.: a methamidophos-degrading bacterium isolated from a methamidophos-manufacturing factory.</title>
        <authorList>
            <person name="Wang L."/>
            <person name="Wang G.L."/>
            <person name="Li S.P."/>
            <person name="Jiang J.D."/>
        </authorList>
    </citation>
    <scope>NUCLEOTIDE SEQUENCE [LARGE SCALE GENOMIC DNA]</scope>
    <source>
        <strain evidence="2 3">CGMCC 1.10133</strain>
    </source>
</reference>
<dbReference type="SUPFAM" id="SSF51735">
    <property type="entry name" value="NAD(P)-binding Rossmann-fold domains"/>
    <property type="match status" value="1"/>
</dbReference>
<dbReference type="EMBL" id="JAAQQR010000005">
    <property type="protein sequence ID" value="NID05753.1"/>
    <property type="molecule type" value="Genomic_DNA"/>
</dbReference>
<dbReference type="Pfam" id="PF01370">
    <property type="entry name" value="Epimerase"/>
    <property type="match status" value="1"/>
</dbReference>
<dbReference type="PANTHER" id="PTHR48079:SF6">
    <property type="entry name" value="NAD(P)-BINDING DOMAIN-CONTAINING PROTEIN-RELATED"/>
    <property type="match status" value="1"/>
</dbReference>
<dbReference type="InterPro" id="IPR051783">
    <property type="entry name" value="NAD(P)-dependent_oxidoreduct"/>
</dbReference>
<dbReference type="Gene3D" id="3.40.50.720">
    <property type="entry name" value="NAD(P)-binding Rossmann-like Domain"/>
    <property type="match status" value="1"/>
</dbReference>
<dbReference type="InterPro" id="IPR036291">
    <property type="entry name" value="NAD(P)-bd_dom_sf"/>
</dbReference>
<evidence type="ECO:0000259" key="1">
    <source>
        <dbReference type="Pfam" id="PF01370"/>
    </source>
</evidence>
<dbReference type="PANTHER" id="PTHR48079">
    <property type="entry name" value="PROTEIN YEEZ"/>
    <property type="match status" value="1"/>
</dbReference>
<name>A0ABX0Q5E3_9GAMM</name>
<dbReference type="CDD" id="cd05262">
    <property type="entry name" value="SDR_a7"/>
    <property type="match status" value="1"/>
</dbReference>
<dbReference type="InterPro" id="IPR001509">
    <property type="entry name" value="Epimerase_deHydtase"/>
</dbReference>
<dbReference type="Proteomes" id="UP001429601">
    <property type="component" value="Unassembled WGS sequence"/>
</dbReference>
<evidence type="ECO:0000313" key="2">
    <source>
        <dbReference type="EMBL" id="NID05753.1"/>
    </source>
</evidence>
<feature type="domain" description="NAD-dependent epimerase/dehydratase" evidence="1">
    <location>
        <begin position="3"/>
        <end position="217"/>
    </location>
</feature>
<keyword evidence="3" id="KW-1185">Reference proteome</keyword>
<proteinExistence type="predicted"/>
<protein>
    <submittedName>
        <fullName evidence="2">SDR family oxidoreductase</fullName>
    </submittedName>
</protein>
<gene>
    <name evidence="2" type="ORF">HBF26_12710</name>
</gene>
<organism evidence="2 3">
    <name type="scientific">Luteibacter jiangsuensis</name>
    <dbReference type="NCBI Taxonomy" id="637577"/>
    <lineage>
        <taxon>Bacteria</taxon>
        <taxon>Pseudomonadati</taxon>
        <taxon>Pseudomonadota</taxon>
        <taxon>Gammaproteobacteria</taxon>
        <taxon>Lysobacterales</taxon>
        <taxon>Rhodanobacteraceae</taxon>
        <taxon>Luteibacter</taxon>
    </lineage>
</organism>
<comment type="caution">
    <text evidence="2">The sequence shown here is derived from an EMBL/GenBank/DDBJ whole genome shotgun (WGS) entry which is preliminary data.</text>
</comment>
<dbReference type="RefSeq" id="WP_167126957.1">
    <property type="nucleotide sequence ID" value="NZ_JAAQQR010000005.1"/>
</dbReference>
<evidence type="ECO:0000313" key="3">
    <source>
        <dbReference type="Proteomes" id="UP001429601"/>
    </source>
</evidence>
<accession>A0ABX0Q5E3</accession>
<sequence length="299" mass="31909">MRIFLTGATGFIGSALVPELLQAGHEVIGMTRSDDGAKALVAAGAEVHRGTLEDTESLRRGAANADAVIHVAFDHDFSRFAENCEKDKRAIAALGSVLKGSDRPLLITSGTGMGSRDDGKPASEDVFNLAHPNPRIASELAGNALLDEGVNVSVMRLPQVHNPYRQGLISPLIQVSREKGVCAYVGDGQNRWAAGHLSDVVRLYRLAIEKGEAGARYHAVGEEGVSARDIVTSVARGLNLPVVSIPREEAQGHFGWMAMFVTIDMPASSALTQARLGWRPEGPTLISDLDQARYLEVPA</sequence>